<keyword evidence="1 3" id="KW-0378">Hydrolase</keyword>
<dbReference type="SMART" id="SM00331">
    <property type="entry name" value="PP2C_SIG"/>
    <property type="match status" value="1"/>
</dbReference>
<dbReference type="EMBL" id="CP036426">
    <property type="protein sequence ID" value="QDV35418.1"/>
    <property type="molecule type" value="Genomic_DNA"/>
</dbReference>
<protein>
    <submittedName>
        <fullName evidence="3">Phosphoserine phosphatase RsbU</fullName>
        <ecNumber evidence="3">3.1.3.3</ecNumber>
    </submittedName>
</protein>
<proteinExistence type="predicted"/>
<dbReference type="CDD" id="cd00060">
    <property type="entry name" value="FHA"/>
    <property type="match status" value="1"/>
</dbReference>
<keyword evidence="4" id="KW-1185">Reference proteome</keyword>
<reference evidence="3 4" key="1">
    <citation type="submission" date="2019-02" db="EMBL/GenBank/DDBJ databases">
        <title>Deep-cultivation of Planctomycetes and their phenomic and genomic characterization uncovers novel biology.</title>
        <authorList>
            <person name="Wiegand S."/>
            <person name="Jogler M."/>
            <person name="Boedeker C."/>
            <person name="Pinto D."/>
            <person name="Vollmers J."/>
            <person name="Rivas-Marin E."/>
            <person name="Kohn T."/>
            <person name="Peeters S.H."/>
            <person name="Heuer A."/>
            <person name="Rast P."/>
            <person name="Oberbeckmann S."/>
            <person name="Bunk B."/>
            <person name="Jeske O."/>
            <person name="Meyerdierks A."/>
            <person name="Storesund J.E."/>
            <person name="Kallscheuer N."/>
            <person name="Luecker S."/>
            <person name="Lage O.M."/>
            <person name="Pohl T."/>
            <person name="Merkel B.J."/>
            <person name="Hornburger P."/>
            <person name="Mueller R.-W."/>
            <person name="Bruemmer F."/>
            <person name="Labrenz M."/>
            <person name="Spormann A.M."/>
            <person name="Op den Camp H."/>
            <person name="Overmann J."/>
            <person name="Amann R."/>
            <person name="Jetten M.S.M."/>
            <person name="Mascher T."/>
            <person name="Medema M.H."/>
            <person name="Devos D.P."/>
            <person name="Kaster A.-K."/>
            <person name="Ovreas L."/>
            <person name="Rohde M."/>
            <person name="Galperin M.Y."/>
            <person name="Jogler C."/>
        </authorList>
    </citation>
    <scope>NUCLEOTIDE SEQUENCE [LARGE SCALE GENOMIC DNA]</scope>
    <source>
        <strain evidence="3 4">ElP</strain>
    </source>
</reference>
<evidence type="ECO:0000256" key="1">
    <source>
        <dbReference type="ARBA" id="ARBA00022801"/>
    </source>
</evidence>
<dbReference type="PANTHER" id="PTHR43156:SF2">
    <property type="entry name" value="STAGE II SPORULATION PROTEIN E"/>
    <property type="match status" value="1"/>
</dbReference>
<dbReference type="Gene3D" id="3.60.40.10">
    <property type="entry name" value="PPM-type phosphatase domain"/>
    <property type="match status" value="1"/>
</dbReference>
<dbReference type="Gene3D" id="3.30.450.40">
    <property type="match status" value="1"/>
</dbReference>
<dbReference type="SMART" id="SM00065">
    <property type="entry name" value="GAF"/>
    <property type="match status" value="1"/>
</dbReference>
<organism evidence="3 4">
    <name type="scientific">Tautonia plasticadhaerens</name>
    <dbReference type="NCBI Taxonomy" id="2527974"/>
    <lineage>
        <taxon>Bacteria</taxon>
        <taxon>Pseudomonadati</taxon>
        <taxon>Planctomycetota</taxon>
        <taxon>Planctomycetia</taxon>
        <taxon>Isosphaerales</taxon>
        <taxon>Isosphaeraceae</taxon>
        <taxon>Tautonia</taxon>
    </lineage>
</organism>
<evidence type="ECO:0000313" key="4">
    <source>
        <dbReference type="Proteomes" id="UP000317835"/>
    </source>
</evidence>
<dbReference type="PROSITE" id="PS50006">
    <property type="entry name" value="FHA_DOMAIN"/>
    <property type="match status" value="1"/>
</dbReference>
<sequence length="568" mass="62420">MPFLRRENGDQRGQCIELKGDSFLIGRAPDCNLVLDPQGVSRRHAQIGRDAGKFYLEDLGSRNTTKLNNETVAPWKRLPLKPGDRINICDVEFVYLTRSAARESEDSEVIVTDQIEESTLHTLDASTTRVSGSRVSPERKLEAVLDITRNLSSAVQIDAVAPKILDTLFEIFPSAERAFLILKDPQTDRLLRKAFKHRHGRPPRTGLGALAAAAAAKEDEPPTNISRSIVNHVMERKQAVLSQDAGNDANLPVAASIADLKIRSVMCAPLMTPDGQALGIIQLDTTSARQFQQEDLDLLVAIACQSAISIQNARMYEDLLNQERVRRDLRLAEQVQRSFLPDAVPRADGYRFFAYYHAAYNVGGDYYDFVPLPNNRLGIALADVSGKGIPAALMMAKFSGNTRYCILTENAPAPAVTILNDQLCEADLEERFITLSLGVLDLSTGRFTLSAAGHPPVFIRRKGGGVEEFGADVSGFPLGIMPAFEYQQREVQLEPGDVVVVYSDGITDARSPEGDLYHTVDTPRLLNRVAELSGDPEAVGKGILQEIREFSTGEPQADDMTIICFGRV</sequence>
<dbReference type="InterPro" id="IPR008984">
    <property type="entry name" value="SMAD_FHA_dom_sf"/>
</dbReference>
<dbReference type="EC" id="3.1.3.3" evidence="3"/>
<dbReference type="InterPro" id="IPR029016">
    <property type="entry name" value="GAF-like_dom_sf"/>
</dbReference>
<gene>
    <name evidence="3" type="primary">rsbU_2</name>
    <name evidence="3" type="ORF">ElP_33210</name>
</gene>
<dbReference type="KEGG" id="tpla:ElP_33210"/>
<dbReference type="AlphaFoldDB" id="A0A518H3N2"/>
<dbReference type="SUPFAM" id="SSF81606">
    <property type="entry name" value="PP2C-like"/>
    <property type="match status" value="1"/>
</dbReference>
<dbReference type="SMART" id="SM00240">
    <property type="entry name" value="FHA"/>
    <property type="match status" value="1"/>
</dbReference>
<dbReference type="Gene3D" id="2.60.200.20">
    <property type="match status" value="1"/>
</dbReference>
<evidence type="ECO:0000313" key="3">
    <source>
        <dbReference type="EMBL" id="QDV35418.1"/>
    </source>
</evidence>
<dbReference type="InterPro" id="IPR052016">
    <property type="entry name" value="Bact_Sigma-Reg"/>
</dbReference>
<dbReference type="OrthoDB" id="247273at2"/>
<name>A0A518H3N2_9BACT</name>
<evidence type="ECO:0000259" key="2">
    <source>
        <dbReference type="PROSITE" id="PS50006"/>
    </source>
</evidence>
<dbReference type="InterPro" id="IPR003018">
    <property type="entry name" value="GAF"/>
</dbReference>
<dbReference type="Proteomes" id="UP000317835">
    <property type="component" value="Chromosome"/>
</dbReference>
<dbReference type="SUPFAM" id="SSF55781">
    <property type="entry name" value="GAF domain-like"/>
    <property type="match status" value="1"/>
</dbReference>
<feature type="domain" description="FHA" evidence="2">
    <location>
        <begin position="23"/>
        <end position="72"/>
    </location>
</feature>
<dbReference type="InterPro" id="IPR001932">
    <property type="entry name" value="PPM-type_phosphatase-like_dom"/>
</dbReference>
<accession>A0A518H3N2</accession>
<dbReference type="Pfam" id="PF13185">
    <property type="entry name" value="GAF_2"/>
    <property type="match status" value="1"/>
</dbReference>
<dbReference type="Pfam" id="PF00498">
    <property type="entry name" value="FHA"/>
    <property type="match status" value="1"/>
</dbReference>
<dbReference type="PANTHER" id="PTHR43156">
    <property type="entry name" value="STAGE II SPORULATION PROTEIN E-RELATED"/>
    <property type="match status" value="1"/>
</dbReference>
<dbReference type="InterPro" id="IPR036457">
    <property type="entry name" value="PPM-type-like_dom_sf"/>
</dbReference>
<dbReference type="Pfam" id="PF07228">
    <property type="entry name" value="SpoIIE"/>
    <property type="match status" value="1"/>
</dbReference>
<dbReference type="InterPro" id="IPR000253">
    <property type="entry name" value="FHA_dom"/>
</dbReference>
<dbReference type="SUPFAM" id="SSF49879">
    <property type="entry name" value="SMAD/FHA domain"/>
    <property type="match status" value="1"/>
</dbReference>
<dbReference type="GO" id="GO:0016791">
    <property type="term" value="F:phosphatase activity"/>
    <property type="evidence" value="ECO:0007669"/>
    <property type="project" value="TreeGrafter"/>
</dbReference>
<dbReference type="RefSeq" id="WP_145271013.1">
    <property type="nucleotide sequence ID" value="NZ_CP036426.1"/>
</dbReference>